<reference evidence="7" key="1">
    <citation type="submission" date="2021-02" db="EMBL/GenBank/DDBJ databases">
        <authorList>
            <person name="Nowell W R."/>
        </authorList>
    </citation>
    <scope>NUCLEOTIDE SEQUENCE</scope>
</reference>
<evidence type="ECO:0000313" key="9">
    <source>
        <dbReference type="EMBL" id="CAF3631777.1"/>
    </source>
</evidence>
<dbReference type="GO" id="GO:0016477">
    <property type="term" value="P:cell migration"/>
    <property type="evidence" value="ECO:0007669"/>
    <property type="project" value="TreeGrafter"/>
</dbReference>
<dbReference type="SUPFAM" id="SSF47220">
    <property type="entry name" value="alpha-catenin/vinculin-like"/>
    <property type="match status" value="1"/>
</dbReference>
<sequence length="373" mass="42872">MMNTKFNPNDLQIKTWSIQRTLDPLVAEVTSLVSEQPSNMKKGQSKRAHLLVSNVIQAIENFINKAEEIVHENPDMRNELLECMEEVKRTGDEMADLSKEFADDPCSKSKREQMILAARALLSAVTRLLMLADYVDVQLILKSIRLVENDLQHIRDASNQEELIQFYKQYGKNMTNLTNHTQRRQQDLVDRNEQEQLAAARATIKRSSMMLLTSAKTYLRHPEIPSSRENRDFVYNQLRDAVHTISSITQGQAGALEIDPSLNSVGDLTRALNEFDRLVMIKPQKFNEQIIRPQLEEHLEGIISGAALLADSLSTREDRRDRIVQECNAVRQALQELLDEYIRYGKKKSSDEIINGKIQLMQTKTRDLRKQVK</sequence>
<dbReference type="Gene3D" id="1.20.120.230">
    <property type="entry name" value="Alpha-catenin/vinculin-like"/>
    <property type="match status" value="2"/>
</dbReference>
<dbReference type="InterPro" id="IPR036723">
    <property type="entry name" value="Alpha-catenin/vinculin-like_sf"/>
</dbReference>
<evidence type="ECO:0000313" key="7">
    <source>
        <dbReference type="EMBL" id="CAF0830756.1"/>
    </source>
</evidence>
<dbReference type="GO" id="GO:0045296">
    <property type="term" value="F:cadherin binding"/>
    <property type="evidence" value="ECO:0007669"/>
    <property type="project" value="InterPro"/>
</dbReference>
<dbReference type="InterPro" id="IPR006077">
    <property type="entry name" value="Vinculin/catenin"/>
</dbReference>
<evidence type="ECO:0000256" key="3">
    <source>
        <dbReference type="ARBA" id="ARBA00008376"/>
    </source>
</evidence>
<dbReference type="PRINTS" id="PR00805">
    <property type="entry name" value="ALPHACATENIN"/>
</dbReference>
<protein>
    <recommendedName>
        <fullName evidence="11">Catenin alpha-like protein</fullName>
    </recommendedName>
</protein>
<dbReference type="EMBL" id="CAJOBB010000263">
    <property type="protein sequence ID" value="CAF3631777.1"/>
    <property type="molecule type" value="Genomic_DNA"/>
</dbReference>
<evidence type="ECO:0000256" key="2">
    <source>
        <dbReference type="ARBA" id="ARBA00004496"/>
    </source>
</evidence>
<dbReference type="PANTHER" id="PTHR18914:SF9">
    <property type="entry name" value="CATENIN ALPHA"/>
    <property type="match status" value="1"/>
</dbReference>
<accession>A0A813UQE2</accession>
<dbReference type="Proteomes" id="UP000663845">
    <property type="component" value="Unassembled WGS sequence"/>
</dbReference>
<comment type="subcellular location">
    <subcellularLocation>
        <location evidence="1">Cell junction</location>
    </subcellularLocation>
    <subcellularLocation>
        <location evidence="2">Cytoplasm</location>
    </subcellularLocation>
</comment>
<gene>
    <name evidence="7" type="ORF">IZO911_LOCUS8513</name>
    <name evidence="8" type="ORF">JYZ213_LOCUS12727</name>
    <name evidence="9" type="ORF">KXQ929_LOCUS6705</name>
</gene>
<dbReference type="PANTHER" id="PTHR18914">
    <property type="entry name" value="ALPHA CATENIN"/>
    <property type="match status" value="1"/>
</dbReference>
<dbReference type="Proteomes" id="UP000663860">
    <property type="component" value="Unassembled WGS sequence"/>
</dbReference>
<dbReference type="GO" id="GO:0016342">
    <property type="term" value="C:catenin complex"/>
    <property type="evidence" value="ECO:0007669"/>
    <property type="project" value="TreeGrafter"/>
</dbReference>
<evidence type="ECO:0000313" key="10">
    <source>
        <dbReference type="Proteomes" id="UP000663860"/>
    </source>
</evidence>
<dbReference type="InterPro" id="IPR001033">
    <property type="entry name" value="Alpha_catenin"/>
</dbReference>
<dbReference type="GO" id="GO:0005912">
    <property type="term" value="C:adherens junction"/>
    <property type="evidence" value="ECO:0007669"/>
    <property type="project" value="TreeGrafter"/>
</dbReference>
<evidence type="ECO:0000256" key="4">
    <source>
        <dbReference type="ARBA" id="ARBA00022490"/>
    </source>
</evidence>
<comment type="similarity">
    <text evidence="3">Belongs to the vinculin/alpha-catenin family.</text>
</comment>
<dbReference type="Proteomes" id="UP000663868">
    <property type="component" value="Unassembled WGS sequence"/>
</dbReference>
<comment type="caution">
    <text evidence="7">The sequence shown here is derived from an EMBL/GenBank/DDBJ whole genome shotgun (WGS) entry which is preliminary data.</text>
</comment>
<dbReference type="EMBL" id="CAJNOG010000100">
    <property type="protein sequence ID" value="CAF0940975.1"/>
    <property type="molecule type" value="Genomic_DNA"/>
</dbReference>
<organism evidence="7 10">
    <name type="scientific">Adineta steineri</name>
    <dbReference type="NCBI Taxonomy" id="433720"/>
    <lineage>
        <taxon>Eukaryota</taxon>
        <taxon>Metazoa</taxon>
        <taxon>Spiralia</taxon>
        <taxon>Gnathifera</taxon>
        <taxon>Rotifera</taxon>
        <taxon>Eurotatoria</taxon>
        <taxon>Bdelloidea</taxon>
        <taxon>Adinetida</taxon>
        <taxon>Adinetidae</taxon>
        <taxon>Adineta</taxon>
    </lineage>
</organism>
<proteinExistence type="inferred from homology"/>
<keyword evidence="4" id="KW-0963">Cytoplasm</keyword>
<dbReference type="Gene3D" id="6.10.250.2510">
    <property type="match status" value="1"/>
</dbReference>
<keyword evidence="6" id="KW-0965">Cell junction</keyword>
<dbReference type="GO" id="GO:0051015">
    <property type="term" value="F:actin filament binding"/>
    <property type="evidence" value="ECO:0007669"/>
    <property type="project" value="InterPro"/>
</dbReference>
<evidence type="ECO:0000256" key="1">
    <source>
        <dbReference type="ARBA" id="ARBA00004282"/>
    </source>
</evidence>
<dbReference type="Pfam" id="PF01044">
    <property type="entry name" value="Vinculin"/>
    <property type="match status" value="1"/>
</dbReference>
<evidence type="ECO:0008006" key="11">
    <source>
        <dbReference type="Google" id="ProtNLM"/>
    </source>
</evidence>
<dbReference type="GO" id="GO:0098609">
    <property type="term" value="P:cell-cell adhesion"/>
    <property type="evidence" value="ECO:0007669"/>
    <property type="project" value="TreeGrafter"/>
</dbReference>
<name>A0A813UQE2_9BILA</name>
<evidence type="ECO:0000256" key="6">
    <source>
        <dbReference type="ARBA" id="ARBA00022949"/>
    </source>
</evidence>
<dbReference type="AlphaFoldDB" id="A0A813UQE2"/>
<dbReference type="EMBL" id="CAJNOE010000058">
    <property type="protein sequence ID" value="CAF0830756.1"/>
    <property type="molecule type" value="Genomic_DNA"/>
</dbReference>
<dbReference type="GO" id="GO:0005737">
    <property type="term" value="C:cytoplasm"/>
    <property type="evidence" value="ECO:0007669"/>
    <property type="project" value="UniProtKB-SubCell"/>
</dbReference>
<evidence type="ECO:0000256" key="5">
    <source>
        <dbReference type="ARBA" id="ARBA00022889"/>
    </source>
</evidence>
<keyword evidence="5" id="KW-0130">Cell adhesion</keyword>
<dbReference type="GO" id="GO:0008013">
    <property type="term" value="F:beta-catenin binding"/>
    <property type="evidence" value="ECO:0007669"/>
    <property type="project" value="TreeGrafter"/>
</dbReference>
<evidence type="ECO:0000313" key="8">
    <source>
        <dbReference type="EMBL" id="CAF0940975.1"/>
    </source>
</evidence>